<dbReference type="GO" id="GO:0005739">
    <property type="term" value="C:mitochondrion"/>
    <property type="evidence" value="ECO:0007669"/>
    <property type="project" value="TreeGrafter"/>
</dbReference>
<dbReference type="PROSITE" id="PS51746">
    <property type="entry name" value="PPM_2"/>
    <property type="match status" value="1"/>
</dbReference>
<dbReference type="InterPro" id="IPR001932">
    <property type="entry name" value="PPM-type_phosphatase-like_dom"/>
</dbReference>
<dbReference type="EMBL" id="MU003692">
    <property type="protein sequence ID" value="KAF2817450.1"/>
    <property type="molecule type" value="Genomic_DNA"/>
</dbReference>
<accession>A0A6A6Z8V3</accession>
<feature type="domain" description="PPM-type phosphatase" evidence="1">
    <location>
        <begin position="129"/>
        <end position="503"/>
    </location>
</feature>
<proteinExistence type="predicted"/>
<evidence type="ECO:0000259" key="1">
    <source>
        <dbReference type="PROSITE" id="PS51746"/>
    </source>
</evidence>
<dbReference type="PANTHER" id="PTHR13832:SF792">
    <property type="entry name" value="GM14286P"/>
    <property type="match status" value="1"/>
</dbReference>
<dbReference type="AlphaFoldDB" id="A0A6A6Z8V3"/>
<dbReference type="InterPro" id="IPR036457">
    <property type="entry name" value="PPM-type-like_dom_sf"/>
</dbReference>
<evidence type="ECO:0000313" key="2">
    <source>
        <dbReference type="EMBL" id="KAF2817450.1"/>
    </source>
</evidence>
<gene>
    <name evidence="2 4" type="ORF">BDZ99DRAFT_16130</name>
</gene>
<dbReference type="GeneID" id="54453757"/>
<dbReference type="SMART" id="SM00332">
    <property type="entry name" value="PP2Cc"/>
    <property type="match status" value="1"/>
</dbReference>
<dbReference type="GO" id="GO:0004741">
    <property type="term" value="F:[pyruvate dehydrogenase (acetyl-transferring)]-phosphatase activity"/>
    <property type="evidence" value="ECO:0007669"/>
    <property type="project" value="TreeGrafter"/>
</dbReference>
<dbReference type="CDD" id="cd00143">
    <property type="entry name" value="PP2Cc"/>
    <property type="match status" value="1"/>
</dbReference>
<protein>
    <submittedName>
        <fullName evidence="2 4">Protein serine/threonine phosphatase 2C</fullName>
    </submittedName>
</protein>
<dbReference type="Pfam" id="PF00481">
    <property type="entry name" value="PP2C"/>
    <property type="match status" value="1"/>
</dbReference>
<name>A0A6A6Z8V3_9PEZI</name>
<dbReference type="InterPro" id="IPR015655">
    <property type="entry name" value="PP2C"/>
</dbReference>
<dbReference type="RefSeq" id="XP_033584414.1">
    <property type="nucleotide sequence ID" value="XM_033712864.1"/>
</dbReference>
<keyword evidence="3" id="KW-1185">Reference proteome</keyword>
<dbReference type="OrthoDB" id="420076at2759"/>
<dbReference type="PANTHER" id="PTHR13832">
    <property type="entry name" value="PROTEIN PHOSPHATASE 2C"/>
    <property type="match status" value="1"/>
</dbReference>
<sequence length="503" mass="53152">MSLLVRRVNSGAHSVLRHGLDRSFNLSIRQHATLTIRVATHQSRALTLNNAGLVFGLSAAFACGAVIEGIYGPSKPTAISPRSASSPISPDETPRDPIALVKEPVSLNVQTATAKLTENELSVAATGKSPESHSVQFASNSPVEDQYVQVVAPGVGKTPWCYWGVLDGHAGAATGILLKSTLVPYVSKSLSQLSTQSASPLITSAIQNAFTSLDADILNTAQKAVNSASSVSAAALAALAPAIAGSCALLAIFDPKSSVLRVACTGDSRAVLGRYESAAGKYVAKPLSADQTGFNAAEVERISAAHPGETGIIDPASGRLLGIAVTRAFGDSRWKWSEKFLKKTQEDFWSPAPRKGAITPPYMTAEPVVTETQVVRGERGDFAILASDGLWDHISSEDAVECVAQYVEARKSGKFKSPVSSEAKADDSYHVVGGKPFTLTDGKYVEWKATPEHFVVEDGNAATHLVKNAFGGSRRSLFCSVMSAGQPLSRNIRDDITVQVIFF</sequence>
<evidence type="ECO:0000313" key="3">
    <source>
        <dbReference type="Proteomes" id="UP000504636"/>
    </source>
</evidence>
<dbReference type="Gene3D" id="3.60.40.10">
    <property type="entry name" value="PPM-type phosphatase domain"/>
    <property type="match status" value="1"/>
</dbReference>
<reference evidence="4" key="3">
    <citation type="submission" date="2025-04" db="UniProtKB">
        <authorList>
            <consortium name="RefSeq"/>
        </authorList>
    </citation>
    <scope>IDENTIFICATION</scope>
    <source>
        <strain evidence="4">CBS 304.34</strain>
    </source>
</reference>
<reference evidence="4" key="2">
    <citation type="submission" date="2020-04" db="EMBL/GenBank/DDBJ databases">
        <authorList>
            <consortium name="NCBI Genome Project"/>
        </authorList>
    </citation>
    <scope>NUCLEOTIDE SEQUENCE</scope>
    <source>
        <strain evidence="4">CBS 304.34</strain>
    </source>
</reference>
<evidence type="ECO:0000313" key="4">
    <source>
        <dbReference type="RefSeq" id="XP_033584414.1"/>
    </source>
</evidence>
<reference evidence="2 4" key="1">
    <citation type="journal article" date="2020" name="Stud. Mycol.">
        <title>101 Dothideomycetes genomes: a test case for predicting lifestyles and emergence of pathogens.</title>
        <authorList>
            <person name="Haridas S."/>
            <person name="Albert R."/>
            <person name="Binder M."/>
            <person name="Bloem J."/>
            <person name="Labutti K."/>
            <person name="Salamov A."/>
            <person name="Andreopoulos B."/>
            <person name="Baker S."/>
            <person name="Barry K."/>
            <person name="Bills G."/>
            <person name="Bluhm B."/>
            <person name="Cannon C."/>
            <person name="Castanera R."/>
            <person name="Culley D."/>
            <person name="Daum C."/>
            <person name="Ezra D."/>
            <person name="Gonzalez J."/>
            <person name="Henrissat B."/>
            <person name="Kuo A."/>
            <person name="Liang C."/>
            <person name="Lipzen A."/>
            <person name="Lutzoni F."/>
            <person name="Magnuson J."/>
            <person name="Mondo S."/>
            <person name="Nolan M."/>
            <person name="Ohm R."/>
            <person name="Pangilinan J."/>
            <person name="Park H.-J."/>
            <person name="Ramirez L."/>
            <person name="Alfaro M."/>
            <person name="Sun H."/>
            <person name="Tritt A."/>
            <person name="Yoshinaga Y."/>
            <person name="Zwiers L.-H."/>
            <person name="Turgeon B."/>
            <person name="Goodwin S."/>
            <person name="Spatafora J."/>
            <person name="Crous P."/>
            <person name="Grigoriev I."/>
        </authorList>
    </citation>
    <scope>NUCLEOTIDE SEQUENCE</scope>
    <source>
        <strain evidence="2 4">CBS 304.34</strain>
    </source>
</reference>
<dbReference type="SUPFAM" id="SSF81606">
    <property type="entry name" value="PP2C-like"/>
    <property type="match status" value="1"/>
</dbReference>
<dbReference type="Proteomes" id="UP000504636">
    <property type="component" value="Unplaced"/>
</dbReference>
<organism evidence="2">
    <name type="scientific">Mytilinidion resinicola</name>
    <dbReference type="NCBI Taxonomy" id="574789"/>
    <lineage>
        <taxon>Eukaryota</taxon>
        <taxon>Fungi</taxon>
        <taxon>Dikarya</taxon>
        <taxon>Ascomycota</taxon>
        <taxon>Pezizomycotina</taxon>
        <taxon>Dothideomycetes</taxon>
        <taxon>Pleosporomycetidae</taxon>
        <taxon>Mytilinidiales</taxon>
        <taxon>Mytilinidiaceae</taxon>
        <taxon>Mytilinidion</taxon>
    </lineage>
</organism>